<keyword evidence="2" id="KW-0472">Membrane</keyword>
<feature type="repeat" description="TPR" evidence="1">
    <location>
        <begin position="199"/>
        <end position="232"/>
    </location>
</feature>
<keyword evidence="2" id="KW-0812">Transmembrane</keyword>
<feature type="repeat" description="TPR" evidence="1">
    <location>
        <begin position="159"/>
        <end position="192"/>
    </location>
</feature>
<feature type="domain" description="Signal transduction histidine kinase internal region" evidence="3">
    <location>
        <begin position="430"/>
        <end position="509"/>
    </location>
</feature>
<dbReference type="GO" id="GO:0000155">
    <property type="term" value="F:phosphorelay sensor kinase activity"/>
    <property type="evidence" value="ECO:0007669"/>
    <property type="project" value="InterPro"/>
</dbReference>
<evidence type="ECO:0000313" key="5">
    <source>
        <dbReference type="Proteomes" id="UP000294830"/>
    </source>
</evidence>
<dbReference type="Proteomes" id="UP000294830">
    <property type="component" value="Unassembled WGS sequence"/>
</dbReference>
<keyword evidence="5" id="KW-1185">Reference proteome</keyword>
<dbReference type="InterPro" id="IPR010559">
    <property type="entry name" value="Sig_transdc_His_kin_internal"/>
</dbReference>
<organism evidence="4 5">
    <name type="scientific">Acetobacteroides hydrogenigenes</name>
    <dbReference type="NCBI Taxonomy" id="979970"/>
    <lineage>
        <taxon>Bacteria</taxon>
        <taxon>Pseudomonadati</taxon>
        <taxon>Bacteroidota</taxon>
        <taxon>Bacteroidia</taxon>
        <taxon>Bacteroidales</taxon>
        <taxon>Rikenellaceae</taxon>
        <taxon>Acetobacteroides</taxon>
    </lineage>
</organism>
<dbReference type="OrthoDB" id="9809908at2"/>
<dbReference type="PANTHER" id="PTHR34220">
    <property type="entry name" value="SENSOR HISTIDINE KINASE YPDA"/>
    <property type="match status" value="1"/>
</dbReference>
<feature type="transmembrane region" description="Helical" evidence="2">
    <location>
        <begin position="12"/>
        <end position="31"/>
    </location>
</feature>
<dbReference type="SUPFAM" id="SSF48452">
    <property type="entry name" value="TPR-like"/>
    <property type="match status" value="2"/>
</dbReference>
<dbReference type="InterPro" id="IPR019734">
    <property type="entry name" value="TPR_rpt"/>
</dbReference>
<comment type="caution">
    <text evidence="4">The sequence shown here is derived from an EMBL/GenBank/DDBJ whole genome shotgun (WGS) entry which is preliminary data.</text>
</comment>
<proteinExistence type="predicted"/>
<feature type="transmembrane region" description="Helical" evidence="2">
    <location>
        <begin position="396"/>
        <end position="414"/>
    </location>
</feature>
<keyword evidence="2" id="KW-1133">Transmembrane helix</keyword>
<protein>
    <submittedName>
        <fullName evidence="4">Tetratricopeptide repeat protein</fullName>
    </submittedName>
</protein>
<dbReference type="SUPFAM" id="SSF55874">
    <property type="entry name" value="ATPase domain of HSP90 chaperone/DNA topoisomerase II/histidine kinase"/>
    <property type="match status" value="1"/>
</dbReference>
<evidence type="ECO:0000256" key="1">
    <source>
        <dbReference type="PROSITE-ProRule" id="PRU00339"/>
    </source>
</evidence>
<evidence type="ECO:0000313" key="4">
    <source>
        <dbReference type="EMBL" id="TCN73266.1"/>
    </source>
</evidence>
<evidence type="ECO:0000259" key="3">
    <source>
        <dbReference type="Pfam" id="PF06580"/>
    </source>
</evidence>
<dbReference type="PANTHER" id="PTHR34220:SF7">
    <property type="entry name" value="SENSOR HISTIDINE KINASE YPDA"/>
    <property type="match status" value="1"/>
</dbReference>
<gene>
    <name evidence="4" type="ORF">CLV25_101487</name>
</gene>
<dbReference type="SMART" id="SM00028">
    <property type="entry name" value="TPR"/>
    <property type="match status" value="6"/>
</dbReference>
<dbReference type="AlphaFoldDB" id="A0A4R2EX32"/>
<dbReference type="InterPro" id="IPR011990">
    <property type="entry name" value="TPR-like_helical_dom_sf"/>
</dbReference>
<dbReference type="Gene3D" id="3.30.565.10">
    <property type="entry name" value="Histidine kinase-like ATPase, C-terminal domain"/>
    <property type="match status" value="1"/>
</dbReference>
<sequence>MGKCYKQTITQGRLLCIYLMPVVLFSILLTFSGKCYGVETDKDGFLIIPQHIQKTKQESAYLQHLLDSASIFKDNSLAAKTYAKIGSIRYNEACYHLAISYYFKSIEYAQQAKDNELTAIIYNCIGTAYRQLDDLKNAFIYHKKALETATQSKDIRIKGYALNGLGNIYLTLKQADKAIEIFTESLDIANSRNNPLSKAINYANLGAAYVLKKNYSLALSFYFKSLDVNRRLNNKRGIRICYSEICNVFLKINRNDKAIALAKEALAESGRTEPIDSANFYLTIARIQLIQKEYKLSEKNATKASTIGKRIRSKSTNNEAYKILSDIYKNTNKYTSYLNAYELALKYQDSVNREYAQKEIVELQQISDIERKDAQIKQLVTENKIKDLEQSKSEHTLIIVVLCSTLALMITFLFSRKITNKAIQASNDIELKLLRSQINPHFIFNSLNSIQKFIWSNNPEKASVYLSNFSMLMRKTMESMRQNLTPLSKDIEHLKLYLELEKQRLSENFEYKISIPNTINPDNIDIPPLIIQPFVENAIWHGVAPILQNSKGSILISYSLEGRFLIVQIEDNGVGINQSQTYKSSLSKVHESAGMTITAERLKMSYKVNNIKKSDYIKITDLSAIDPSKHGTIATITIPYKEIY</sequence>
<dbReference type="GO" id="GO:0016020">
    <property type="term" value="C:membrane"/>
    <property type="evidence" value="ECO:0007669"/>
    <property type="project" value="InterPro"/>
</dbReference>
<dbReference type="PROSITE" id="PS50005">
    <property type="entry name" value="TPR"/>
    <property type="match status" value="2"/>
</dbReference>
<evidence type="ECO:0000256" key="2">
    <source>
        <dbReference type="SAM" id="Phobius"/>
    </source>
</evidence>
<dbReference type="InterPro" id="IPR050640">
    <property type="entry name" value="Bact_2-comp_sensor_kinase"/>
</dbReference>
<name>A0A4R2EX32_9BACT</name>
<dbReference type="Gene3D" id="1.25.40.10">
    <property type="entry name" value="Tetratricopeptide repeat domain"/>
    <property type="match status" value="1"/>
</dbReference>
<keyword evidence="1" id="KW-0802">TPR repeat</keyword>
<reference evidence="4 5" key="1">
    <citation type="submission" date="2019-03" db="EMBL/GenBank/DDBJ databases">
        <title>Genomic Encyclopedia of Archaeal and Bacterial Type Strains, Phase II (KMG-II): from individual species to whole genera.</title>
        <authorList>
            <person name="Goeker M."/>
        </authorList>
    </citation>
    <scope>NUCLEOTIDE SEQUENCE [LARGE SCALE GENOMIC DNA]</scope>
    <source>
        <strain evidence="4 5">RL-C</strain>
    </source>
</reference>
<dbReference type="InterPro" id="IPR036890">
    <property type="entry name" value="HATPase_C_sf"/>
</dbReference>
<dbReference type="EMBL" id="SLWB01000001">
    <property type="protein sequence ID" value="TCN73266.1"/>
    <property type="molecule type" value="Genomic_DNA"/>
</dbReference>
<dbReference type="Pfam" id="PF13424">
    <property type="entry name" value="TPR_12"/>
    <property type="match status" value="1"/>
</dbReference>
<dbReference type="Pfam" id="PF06580">
    <property type="entry name" value="His_kinase"/>
    <property type="match status" value="1"/>
</dbReference>
<accession>A0A4R2EX32</accession>